<feature type="region of interest" description="Disordered" evidence="1">
    <location>
        <begin position="1"/>
        <end position="44"/>
    </location>
</feature>
<feature type="region of interest" description="Disordered" evidence="1">
    <location>
        <begin position="340"/>
        <end position="593"/>
    </location>
</feature>
<proteinExistence type="predicted"/>
<feature type="compositionally biased region" description="Gly residues" evidence="1">
    <location>
        <begin position="390"/>
        <end position="400"/>
    </location>
</feature>
<feature type="compositionally biased region" description="Basic and acidic residues" evidence="1">
    <location>
        <begin position="578"/>
        <end position="593"/>
    </location>
</feature>
<feature type="region of interest" description="Disordered" evidence="1">
    <location>
        <begin position="220"/>
        <end position="275"/>
    </location>
</feature>
<evidence type="ECO:0000313" key="2">
    <source>
        <dbReference type="EMBL" id="WUN86824.1"/>
    </source>
</evidence>
<feature type="compositionally biased region" description="Gly residues" evidence="1">
    <location>
        <begin position="460"/>
        <end position="483"/>
    </location>
</feature>
<gene>
    <name evidence="2" type="ORF">OHT53_12370</name>
</gene>
<reference evidence="2" key="1">
    <citation type="submission" date="2022-10" db="EMBL/GenBank/DDBJ databases">
        <title>The complete genomes of actinobacterial strains from the NBC collection.</title>
        <authorList>
            <person name="Joergensen T.S."/>
            <person name="Alvarez Arevalo M."/>
            <person name="Sterndorff E.B."/>
            <person name="Faurdal D."/>
            <person name="Vuksanovic O."/>
            <person name="Mourched A.-S."/>
            <person name="Charusanti P."/>
            <person name="Shaw S."/>
            <person name="Blin K."/>
            <person name="Weber T."/>
        </authorList>
    </citation>
    <scope>NUCLEOTIDE SEQUENCE</scope>
    <source>
        <strain evidence="2">NBC_00302</strain>
    </source>
</reference>
<accession>A0ABZ1QW77</accession>
<feature type="compositionally biased region" description="Gly residues" evidence="1">
    <location>
        <begin position="410"/>
        <end position="429"/>
    </location>
</feature>
<dbReference type="InterPro" id="IPR036689">
    <property type="entry name" value="ESAT-6-like_sf"/>
</dbReference>
<feature type="compositionally biased region" description="Basic and acidic residues" evidence="1">
    <location>
        <begin position="1"/>
        <end position="17"/>
    </location>
</feature>
<dbReference type="InterPro" id="IPR038332">
    <property type="entry name" value="PPE_sf"/>
</dbReference>
<evidence type="ECO:0000256" key="1">
    <source>
        <dbReference type="SAM" id="MobiDB-lite"/>
    </source>
</evidence>
<evidence type="ECO:0000313" key="3">
    <source>
        <dbReference type="Proteomes" id="UP001432071"/>
    </source>
</evidence>
<organism evidence="2 3">
    <name type="scientific">Streptomyces bobili</name>
    <dbReference type="NCBI Taxonomy" id="67280"/>
    <lineage>
        <taxon>Bacteria</taxon>
        <taxon>Bacillati</taxon>
        <taxon>Actinomycetota</taxon>
        <taxon>Actinomycetes</taxon>
        <taxon>Kitasatosporales</taxon>
        <taxon>Streptomycetaceae</taxon>
        <taxon>Streptomyces</taxon>
    </lineage>
</organism>
<dbReference type="RefSeq" id="WP_328734989.1">
    <property type="nucleotide sequence ID" value="NZ_CP108038.1"/>
</dbReference>
<sequence>MSGGNKKPDHYQAERQEATQQNSSIDNLKDRAAFFSPPPPGTPAGFGKTSFEGYDLNQMIDIVESASPETLETAATALVDARDAIKEAADELSRNLGAVDWEGEAHTAFYKWGMDLTTTAQALATYADEVGTQVLAAGSGLASVRKSMPPRDTRLVRKTVDDIPTPAQVDTNKDYAAAVKAEKDRQEAINQMYRLASFYTVSSGMMQLAEEPVFPKMPDVGVPPPPPGWGKIKDPANQTALSDAGDSAATRQHSVANGTDRPSAVDLPTSPKRGDEAVVLPDRHVGTEIDSVGTLPHQDTMKPTTVTPPSTAGPSGSPVGTVPPFVPGVVPPTFRGQSGRTSGFGGMPTSKLPTSAQGRVGGVPGGTAAGRMGTGTGPIGPTGRASVPGQAGGRGSGSVGPVGRASTPGQVGGRGVGPTGRGVVGGVPRAGGQPADRSGSVPRSPATGMGPTHPTRPGVGRTGAGRTGDGVVGGRPVIGGAPGTNGSRLPRGTVVGGEGALTSRATGERPGQRGVIGTPGSTTGRGAGQAARRPADNSPEGVVGTPKSRASGSRNSGNTPGGPGGTRGSARNQASGETRSRRDERRDDASPTD</sequence>
<dbReference type="Gene3D" id="1.20.1260.20">
    <property type="entry name" value="PPE superfamily"/>
    <property type="match status" value="1"/>
</dbReference>
<dbReference type="EMBL" id="CP108038">
    <property type="protein sequence ID" value="WUN86824.1"/>
    <property type="molecule type" value="Genomic_DNA"/>
</dbReference>
<feature type="compositionally biased region" description="Gly residues" evidence="1">
    <location>
        <begin position="359"/>
        <end position="380"/>
    </location>
</feature>
<feature type="compositionally biased region" description="Low complexity" evidence="1">
    <location>
        <begin position="303"/>
        <end position="318"/>
    </location>
</feature>
<dbReference type="SUPFAM" id="SSF140453">
    <property type="entry name" value="EsxAB dimer-like"/>
    <property type="match status" value="1"/>
</dbReference>
<protein>
    <submittedName>
        <fullName evidence="2">Uncharacterized protein</fullName>
    </submittedName>
</protein>
<dbReference type="GeneID" id="93761775"/>
<dbReference type="Proteomes" id="UP001432071">
    <property type="component" value="Chromosome"/>
</dbReference>
<keyword evidence="3" id="KW-1185">Reference proteome</keyword>
<name>A0ABZ1QW77_9ACTN</name>
<feature type="region of interest" description="Disordered" evidence="1">
    <location>
        <begin position="289"/>
        <end position="318"/>
    </location>
</feature>